<name>A0A8X6L9R8_TRICU</name>
<accession>A0A8X6L9R8</accession>
<gene>
    <name evidence="2" type="ORF">TNCT_478931</name>
</gene>
<evidence type="ECO:0000256" key="1">
    <source>
        <dbReference type="SAM" id="MobiDB-lite"/>
    </source>
</evidence>
<feature type="region of interest" description="Disordered" evidence="1">
    <location>
        <begin position="1"/>
        <end position="24"/>
    </location>
</feature>
<evidence type="ECO:0000313" key="3">
    <source>
        <dbReference type="Proteomes" id="UP000887116"/>
    </source>
</evidence>
<reference evidence="2" key="1">
    <citation type="submission" date="2020-07" db="EMBL/GenBank/DDBJ databases">
        <title>Multicomponent nature underlies the extraordinary mechanical properties of spider dragline silk.</title>
        <authorList>
            <person name="Kono N."/>
            <person name="Nakamura H."/>
            <person name="Mori M."/>
            <person name="Yoshida Y."/>
            <person name="Ohtoshi R."/>
            <person name="Malay A.D."/>
            <person name="Moran D.A.P."/>
            <person name="Tomita M."/>
            <person name="Numata K."/>
            <person name="Arakawa K."/>
        </authorList>
    </citation>
    <scope>NUCLEOTIDE SEQUENCE</scope>
</reference>
<sequence>MTDGDEVRPTNMGLEGGDLPPSHPTSMTITFTYILIISSSPQKHSRSLSMTNLHDFFFGSLSHGSEQAHGVLLLAGGGQSTV</sequence>
<keyword evidence="3" id="KW-1185">Reference proteome</keyword>
<dbReference type="AlphaFoldDB" id="A0A8X6L9R8"/>
<organism evidence="2 3">
    <name type="scientific">Trichonephila clavata</name>
    <name type="common">Joro spider</name>
    <name type="synonym">Nephila clavata</name>
    <dbReference type="NCBI Taxonomy" id="2740835"/>
    <lineage>
        <taxon>Eukaryota</taxon>
        <taxon>Metazoa</taxon>
        <taxon>Ecdysozoa</taxon>
        <taxon>Arthropoda</taxon>
        <taxon>Chelicerata</taxon>
        <taxon>Arachnida</taxon>
        <taxon>Araneae</taxon>
        <taxon>Araneomorphae</taxon>
        <taxon>Entelegynae</taxon>
        <taxon>Araneoidea</taxon>
        <taxon>Nephilidae</taxon>
        <taxon>Trichonephila</taxon>
    </lineage>
</organism>
<dbReference type="EMBL" id="BMAO01005325">
    <property type="protein sequence ID" value="GFR00732.1"/>
    <property type="molecule type" value="Genomic_DNA"/>
</dbReference>
<comment type="caution">
    <text evidence="2">The sequence shown here is derived from an EMBL/GenBank/DDBJ whole genome shotgun (WGS) entry which is preliminary data.</text>
</comment>
<evidence type="ECO:0000313" key="2">
    <source>
        <dbReference type="EMBL" id="GFR00732.1"/>
    </source>
</evidence>
<dbReference type="OrthoDB" id="10532958at2759"/>
<dbReference type="Proteomes" id="UP000887116">
    <property type="component" value="Unassembled WGS sequence"/>
</dbReference>
<proteinExistence type="predicted"/>
<protein>
    <submittedName>
        <fullName evidence="2">Uncharacterized protein</fullName>
    </submittedName>
</protein>